<keyword evidence="2" id="KW-1185">Reference proteome</keyword>
<accession>A0A7X6DN89</accession>
<gene>
    <name evidence="1" type="ORF">MNODULE_05605</name>
</gene>
<proteinExistence type="predicted"/>
<sequence>MKLTKRETATVLAALRNWQQDVQEGGFVPKEDFPYHFESDEPLKTEEIDALCEKINCDDISTESLENGL</sequence>
<comment type="caution">
    <text evidence="1">The sequence shown here is derived from an EMBL/GenBank/DDBJ whole genome shotgun (WGS) entry which is preliminary data.</text>
</comment>
<dbReference type="AlphaFoldDB" id="A0A7X6DN89"/>
<dbReference type="Proteomes" id="UP000534783">
    <property type="component" value="Unassembled WGS sequence"/>
</dbReference>
<evidence type="ECO:0000313" key="1">
    <source>
        <dbReference type="EMBL" id="NKE70219.1"/>
    </source>
</evidence>
<reference evidence="1 2" key="1">
    <citation type="journal article" date="2020" name="Nature">
        <title>Bacterial chemolithoautotrophy via manganese oxidation.</title>
        <authorList>
            <person name="Yu H."/>
            <person name="Leadbetter J.R."/>
        </authorList>
    </citation>
    <scope>NUCLEOTIDE SEQUENCE [LARGE SCALE GENOMIC DNA]</scope>
    <source>
        <strain evidence="1 2">Mn-1</strain>
    </source>
</reference>
<protein>
    <submittedName>
        <fullName evidence="1">Uncharacterized protein</fullName>
    </submittedName>
</protein>
<dbReference type="EMBL" id="VTOW01000001">
    <property type="protein sequence ID" value="NKE70219.1"/>
    <property type="molecule type" value="Genomic_DNA"/>
</dbReference>
<dbReference type="RefSeq" id="WP_168058484.1">
    <property type="nucleotide sequence ID" value="NZ_VTOW01000001.1"/>
</dbReference>
<name>A0A7X6DN89_9BACT</name>
<organism evidence="1 2">
    <name type="scientific">Candidatus Manganitrophus noduliformans</name>
    <dbReference type="NCBI Taxonomy" id="2606439"/>
    <lineage>
        <taxon>Bacteria</taxon>
        <taxon>Pseudomonadati</taxon>
        <taxon>Nitrospirota</taxon>
        <taxon>Nitrospiria</taxon>
        <taxon>Candidatus Troglogloeales</taxon>
        <taxon>Candidatus Manganitrophaceae</taxon>
        <taxon>Candidatus Manganitrophus</taxon>
    </lineage>
</organism>
<evidence type="ECO:0000313" key="2">
    <source>
        <dbReference type="Proteomes" id="UP000534783"/>
    </source>
</evidence>